<dbReference type="InterPro" id="IPR027443">
    <property type="entry name" value="IPNS-like_sf"/>
</dbReference>
<evidence type="ECO:0000256" key="1">
    <source>
        <dbReference type="ARBA" id="ARBA00001961"/>
    </source>
</evidence>
<dbReference type="EMBL" id="JAGYWB010000011">
    <property type="protein sequence ID" value="KAI0504977.1"/>
    <property type="molecule type" value="Genomic_DNA"/>
</dbReference>
<gene>
    <name evidence="6" type="ORF">KFK09_015934</name>
</gene>
<dbReference type="SUPFAM" id="SSF51197">
    <property type="entry name" value="Clavaminate synthase-like"/>
    <property type="match status" value="1"/>
</dbReference>
<dbReference type="Gene3D" id="2.60.120.330">
    <property type="entry name" value="B-lactam Antibiotic, Isopenicillin N Synthase, Chain"/>
    <property type="match status" value="1"/>
</dbReference>
<dbReference type="Proteomes" id="UP000829196">
    <property type="component" value="Unassembled WGS sequence"/>
</dbReference>
<dbReference type="PROSITE" id="PS51471">
    <property type="entry name" value="FE2OG_OXY"/>
    <property type="match status" value="1"/>
</dbReference>
<dbReference type="Pfam" id="PF03171">
    <property type="entry name" value="2OG-FeII_Oxy"/>
    <property type="match status" value="1"/>
</dbReference>
<protein>
    <recommendedName>
        <fullName evidence="5">Fe2OG dioxygenase domain-containing protein</fullName>
    </recommendedName>
</protein>
<dbReference type="OrthoDB" id="288590at2759"/>
<dbReference type="InterPro" id="IPR005123">
    <property type="entry name" value="Oxoglu/Fe-dep_dioxygenase_dom"/>
</dbReference>
<evidence type="ECO:0000313" key="7">
    <source>
        <dbReference type="Proteomes" id="UP000829196"/>
    </source>
</evidence>
<dbReference type="InterPro" id="IPR026992">
    <property type="entry name" value="DIOX_N"/>
</dbReference>
<dbReference type="InterPro" id="IPR044861">
    <property type="entry name" value="IPNS-like_FE2OG_OXY"/>
</dbReference>
<evidence type="ECO:0000259" key="5">
    <source>
        <dbReference type="PROSITE" id="PS51471"/>
    </source>
</evidence>
<comment type="cofactor">
    <cofactor evidence="1">
        <name>L-ascorbate</name>
        <dbReference type="ChEBI" id="CHEBI:38290"/>
    </cofactor>
</comment>
<proteinExistence type="predicted"/>
<reference evidence="6" key="1">
    <citation type="journal article" date="2022" name="Front. Genet.">
        <title>Chromosome-Scale Assembly of the Dendrobium nobile Genome Provides Insights Into the Molecular Mechanism of the Biosynthesis of the Medicinal Active Ingredient of Dendrobium.</title>
        <authorList>
            <person name="Xu Q."/>
            <person name="Niu S.-C."/>
            <person name="Li K.-L."/>
            <person name="Zheng P.-J."/>
            <person name="Zhang X.-J."/>
            <person name="Jia Y."/>
            <person name="Liu Y."/>
            <person name="Niu Y.-X."/>
            <person name="Yu L.-H."/>
            <person name="Chen D.-F."/>
            <person name="Zhang G.-Q."/>
        </authorList>
    </citation>
    <scope>NUCLEOTIDE SEQUENCE</scope>
    <source>
        <tissue evidence="6">Leaf</tissue>
    </source>
</reference>
<dbReference type="InterPro" id="IPR050231">
    <property type="entry name" value="Iron_ascorbate_oxido_reductase"/>
</dbReference>
<evidence type="ECO:0000256" key="4">
    <source>
        <dbReference type="ARBA" id="ARBA00023004"/>
    </source>
</evidence>
<evidence type="ECO:0000256" key="3">
    <source>
        <dbReference type="ARBA" id="ARBA00023002"/>
    </source>
</evidence>
<keyword evidence="7" id="KW-1185">Reference proteome</keyword>
<dbReference type="InterPro" id="IPR025558">
    <property type="entry name" value="DUF4283"/>
</dbReference>
<keyword evidence="2" id="KW-0479">Metal-binding</keyword>
<sequence>MVSGDPNPPFLRTYKLLLDDRGPPPPPLPPSPPEKDAVINLPLIELSRLILEPEECKAEIRLAAAEWGFFQVVGHGVPPELLDRLRKVQANLFRQPFAEKEKGKLLDFAAGYCYTWGTPTATSLSQLSWSEAYHIPMTPSAAPTKLRARRVIDEYATRVAQLSYELAGILAEGFEGKEGRRNIDYMEEHCKPSSCYLRLNRYPPCPIPKGVFGLVPHTDTDFLTIVYQDQVGGLQLLKGGRWITVKPNSSALIVNIGDLFQAWSNDVYRSVRHRVMANSEIERFSIAFQLCPSYETIIHSKKSPSIYRSFTFMEYKQQIKEDVKLFGHKIGLSSQNHLLEELANASVSSARVFALLGLLPSRLLSRRLLAGGTSLMAKKMLDPGFLAGKQPKSFKDALSGSVESNDFLDFRISSNRGMPSLWFSEEEFLHLAKPFEFALVGKFPLKRPSLDFIRRFFFILKLSGEFSVTLLDQANILIKLANDLDYARVSAHRSYFVYGCFIKVIKWSPVLDLSEESPIVPVWLSFPRLYPHLFSSRILFGLGSIFGRPIHTDNATASGSRPSVARVLVEIDVTKSFPDSVWLGPEKLGYVQKVIFEGMPSFCLFCKSLGHKKMECPKLLSKSSSVVIPNALDNPLVPVSTEVPFISPGCGISAKLSDVALDRDVLDGEIIVNNIFADVEGVVLPDGDCRAASPDQAFVSPNAAVLNGVGVDVAREGDSVNARDVVPGAISSGLNLEVPQKCITVSNNLIEVPVNAVDTRFVGNSFGDSSGLDIRNHVNWLDSSEGDPGSESDGNDLLSPDFCGESDPGCDFTLVNVRPISFVGNRGRARGRDWAMMGWGSHHCTSLVETIAVVSFGTEQIQKIVQIHIAKCPDTDGISTDSGPLCLPSQTLTESHRIQAPYVSLCAHGTKTDVLIAPKQNSSDPEQNRYQISD</sequence>
<dbReference type="SMR" id="A0A8T3B5X5"/>
<evidence type="ECO:0000256" key="2">
    <source>
        <dbReference type="ARBA" id="ARBA00022723"/>
    </source>
</evidence>
<dbReference type="GO" id="GO:0016491">
    <property type="term" value="F:oxidoreductase activity"/>
    <property type="evidence" value="ECO:0007669"/>
    <property type="project" value="UniProtKB-KW"/>
</dbReference>
<keyword evidence="4" id="KW-0408">Iron</keyword>
<dbReference type="Pfam" id="PF14226">
    <property type="entry name" value="DIOX_N"/>
    <property type="match status" value="1"/>
</dbReference>
<comment type="caution">
    <text evidence="6">The sequence shown here is derived from an EMBL/GenBank/DDBJ whole genome shotgun (WGS) entry which is preliminary data.</text>
</comment>
<name>A0A8T3B5X5_DENNO</name>
<accession>A0A8T3B5X5</accession>
<dbReference type="AlphaFoldDB" id="A0A8T3B5X5"/>
<evidence type="ECO:0000313" key="6">
    <source>
        <dbReference type="EMBL" id="KAI0504977.1"/>
    </source>
</evidence>
<dbReference type="Pfam" id="PF14111">
    <property type="entry name" value="DUF4283"/>
    <property type="match status" value="1"/>
</dbReference>
<dbReference type="PANTHER" id="PTHR47990">
    <property type="entry name" value="2-OXOGLUTARATE (2OG) AND FE(II)-DEPENDENT OXYGENASE SUPERFAMILY PROTEIN-RELATED"/>
    <property type="match status" value="1"/>
</dbReference>
<keyword evidence="3" id="KW-0560">Oxidoreductase</keyword>
<feature type="domain" description="Fe2OG dioxygenase" evidence="5">
    <location>
        <begin position="191"/>
        <end position="292"/>
    </location>
</feature>
<organism evidence="6 7">
    <name type="scientific">Dendrobium nobile</name>
    <name type="common">Orchid</name>
    <dbReference type="NCBI Taxonomy" id="94219"/>
    <lineage>
        <taxon>Eukaryota</taxon>
        <taxon>Viridiplantae</taxon>
        <taxon>Streptophyta</taxon>
        <taxon>Embryophyta</taxon>
        <taxon>Tracheophyta</taxon>
        <taxon>Spermatophyta</taxon>
        <taxon>Magnoliopsida</taxon>
        <taxon>Liliopsida</taxon>
        <taxon>Asparagales</taxon>
        <taxon>Orchidaceae</taxon>
        <taxon>Epidendroideae</taxon>
        <taxon>Malaxideae</taxon>
        <taxon>Dendrobiinae</taxon>
        <taxon>Dendrobium</taxon>
    </lineage>
</organism>
<dbReference type="GO" id="GO:0046872">
    <property type="term" value="F:metal ion binding"/>
    <property type="evidence" value="ECO:0007669"/>
    <property type="project" value="UniProtKB-KW"/>
</dbReference>